<sequence>MKTLVIAVHPTMSQSRINQAWKERMQKEESVTVHDLYAAYPDFQIDVEQEQKLMQEHDRIIFQFPFYWYSTPALLKQWQDVVLTYGWAYGSEGNKLHGKELLLAISTGGPEEAYQRDGYNYYSISELIKPLQAMANLTGMTFLKLFLFQGVLGVSDEQIQQSAEEYVAHALNVSMEPAGK</sequence>
<name>A0A220MHA4_9BACL</name>
<dbReference type="GO" id="GO:0009055">
    <property type="term" value="F:electron transfer activity"/>
    <property type="evidence" value="ECO:0007669"/>
    <property type="project" value="TreeGrafter"/>
</dbReference>
<dbReference type="EMBL" id="CP018145">
    <property type="protein sequence ID" value="ASJ53920.1"/>
    <property type="molecule type" value="Genomic_DNA"/>
</dbReference>
<dbReference type="PANTHER" id="PTHR47307">
    <property type="entry name" value="GLUTATHIONE-REGULATED POTASSIUM-EFFLUX SYSTEM ANCILLARY PROTEIN KEFG"/>
    <property type="match status" value="1"/>
</dbReference>
<proteinExistence type="predicted"/>
<feature type="domain" description="Flavodoxin-like fold" evidence="2">
    <location>
        <begin position="1"/>
        <end position="169"/>
    </location>
</feature>
<dbReference type="Pfam" id="PF02525">
    <property type="entry name" value="Flavodoxin_2"/>
    <property type="match status" value="1"/>
</dbReference>
<organism evidence="3 4">
    <name type="scientific">Brevibacillus formosus</name>
    <dbReference type="NCBI Taxonomy" id="54913"/>
    <lineage>
        <taxon>Bacteria</taxon>
        <taxon>Bacillati</taxon>
        <taxon>Bacillota</taxon>
        <taxon>Bacilli</taxon>
        <taxon>Bacillales</taxon>
        <taxon>Paenibacillaceae</taxon>
        <taxon>Brevibacillus</taxon>
    </lineage>
</organism>
<dbReference type="RefSeq" id="WP_088907716.1">
    <property type="nucleotide sequence ID" value="NZ_CP018145.1"/>
</dbReference>
<dbReference type="AlphaFoldDB" id="A0A220MHA4"/>
<dbReference type="KEGG" id="bfm:BP422_10435"/>
<gene>
    <name evidence="3" type="ORF">BP422_10435</name>
</gene>
<evidence type="ECO:0000313" key="4">
    <source>
        <dbReference type="Proteomes" id="UP000197781"/>
    </source>
</evidence>
<evidence type="ECO:0000259" key="2">
    <source>
        <dbReference type="Pfam" id="PF02525"/>
    </source>
</evidence>
<dbReference type="GO" id="GO:0010181">
    <property type="term" value="F:FMN binding"/>
    <property type="evidence" value="ECO:0007669"/>
    <property type="project" value="TreeGrafter"/>
</dbReference>
<dbReference type="Gene3D" id="3.40.50.360">
    <property type="match status" value="1"/>
</dbReference>
<protein>
    <submittedName>
        <fullName evidence="3">General stress protein</fullName>
    </submittedName>
</protein>
<evidence type="ECO:0000256" key="1">
    <source>
        <dbReference type="ARBA" id="ARBA00023002"/>
    </source>
</evidence>
<keyword evidence="1" id="KW-0560">Oxidoreductase</keyword>
<dbReference type="InterPro" id="IPR046980">
    <property type="entry name" value="KefG/KefF"/>
</dbReference>
<dbReference type="GO" id="GO:0003955">
    <property type="term" value="F:NAD(P)H dehydrogenase (quinone) activity"/>
    <property type="evidence" value="ECO:0007669"/>
    <property type="project" value="TreeGrafter"/>
</dbReference>
<dbReference type="PANTHER" id="PTHR47307:SF1">
    <property type="entry name" value="GLUTATHIONE-REGULATED POTASSIUM-EFFLUX SYSTEM ANCILLARY PROTEIN KEFG"/>
    <property type="match status" value="1"/>
</dbReference>
<dbReference type="InterPro" id="IPR029039">
    <property type="entry name" value="Flavoprotein-like_sf"/>
</dbReference>
<dbReference type="Proteomes" id="UP000197781">
    <property type="component" value="Chromosome"/>
</dbReference>
<evidence type="ECO:0000313" key="3">
    <source>
        <dbReference type="EMBL" id="ASJ53920.1"/>
    </source>
</evidence>
<reference evidence="3 4" key="1">
    <citation type="submission" date="2016-11" db="EMBL/GenBank/DDBJ databases">
        <authorList>
            <person name="Jaros S."/>
            <person name="Januszkiewicz K."/>
            <person name="Wedrychowicz H."/>
        </authorList>
    </citation>
    <scope>NUCLEOTIDE SEQUENCE [LARGE SCALE GENOMIC DNA]</scope>
    <source>
        <strain evidence="3 4">NF2</strain>
    </source>
</reference>
<accession>A0A220MHA4</accession>
<dbReference type="SUPFAM" id="SSF52218">
    <property type="entry name" value="Flavoproteins"/>
    <property type="match status" value="1"/>
</dbReference>
<dbReference type="InterPro" id="IPR003680">
    <property type="entry name" value="Flavodoxin_fold"/>
</dbReference>